<dbReference type="SUPFAM" id="SSF52540">
    <property type="entry name" value="P-loop containing nucleoside triphosphate hydrolases"/>
    <property type="match status" value="1"/>
</dbReference>
<dbReference type="OrthoDB" id="9781481at2"/>
<organism evidence="1 2">
    <name type="scientific">Corallococcus coralloides (strain ATCC 25202 / DSM 2259 / NBRC 100086 / M2)</name>
    <name type="common">Myxococcus coralloides</name>
    <dbReference type="NCBI Taxonomy" id="1144275"/>
    <lineage>
        <taxon>Bacteria</taxon>
        <taxon>Pseudomonadati</taxon>
        <taxon>Myxococcota</taxon>
        <taxon>Myxococcia</taxon>
        <taxon>Myxococcales</taxon>
        <taxon>Cystobacterineae</taxon>
        <taxon>Myxococcaceae</taxon>
        <taxon>Corallococcus</taxon>
    </lineage>
</organism>
<keyword evidence="2" id="KW-1185">Reference proteome</keyword>
<evidence type="ECO:0000313" key="1">
    <source>
        <dbReference type="EMBL" id="AFE05372.1"/>
    </source>
</evidence>
<evidence type="ECO:0000313" key="2">
    <source>
        <dbReference type="Proteomes" id="UP000007587"/>
    </source>
</evidence>
<dbReference type="AlphaFoldDB" id="H8MNF5"/>
<dbReference type="eggNOG" id="COG1401">
    <property type="taxonomic scope" value="Bacteria"/>
</dbReference>
<name>H8MNF5_CORCM</name>
<reference evidence="1 2" key="1">
    <citation type="journal article" date="2012" name="J. Bacteriol.">
        <title>Complete Genome Sequence of the Fruiting Myxobacterium Corallococcus coralloides DSM 2259.</title>
        <authorList>
            <person name="Huntley S."/>
            <person name="Zhang Y."/>
            <person name="Treuner-Lange A."/>
            <person name="Kneip S."/>
            <person name="Sensen C.W."/>
            <person name="Sogaard-Andersen L."/>
        </authorList>
    </citation>
    <scope>NUCLEOTIDE SEQUENCE [LARGE SCALE GENOMIC DNA]</scope>
    <source>
        <strain evidence="2">ATCC 25202 / DSM 2259 / NBRC 100086 / M2</strain>
    </source>
</reference>
<gene>
    <name evidence="1" type="ordered locus">COCOR_03669</name>
</gene>
<dbReference type="RefSeq" id="WP_014396481.1">
    <property type="nucleotide sequence ID" value="NC_017030.1"/>
</dbReference>
<dbReference type="InParanoid" id="H8MNF5"/>
<dbReference type="STRING" id="1144275.COCOR_03669"/>
<dbReference type="Proteomes" id="UP000007587">
    <property type="component" value="Chromosome"/>
</dbReference>
<dbReference type="HOGENOM" id="CLU_339731_0_0_7"/>
<dbReference type="InterPro" id="IPR027417">
    <property type="entry name" value="P-loop_NTPase"/>
</dbReference>
<dbReference type="KEGG" id="ccx:COCOR_03669"/>
<accession>H8MNF5</accession>
<dbReference type="EMBL" id="CP003389">
    <property type="protein sequence ID" value="AFE05372.1"/>
    <property type="molecule type" value="Genomic_DNA"/>
</dbReference>
<reference evidence="2" key="2">
    <citation type="submission" date="2012-03" db="EMBL/GenBank/DDBJ databases">
        <title>Genome sequence of the fruiting myxobacterium Corallococcus coralloides DSM 2259.</title>
        <authorList>
            <person name="Huntley S."/>
            <person name="Zhang Y."/>
            <person name="Treuner-Lange A."/>
            <person name="Sensen C.W."/>
            <person name="Sogaard-Andersen L."/>
        </authorList>
    </citation>
    <scope>NUCLEOTIDE SEQUENCE [LARGE SCALE GENOMIC DNA]</scope>
    <source>
        <strain evidence="2">ATCC 25202 / DSM 2259 / NBRC 100086 / M2</strain>
    </source>
</reference>
<dbReference type="Gene3D" id="3.40.50.300">
    <property type="entry name" value="P-loop containing nucleotide triphosphate hydrolases"/>
    <property type="match status" value="1"/>
</dbReference>
<dbReference type="REBASE" id="46598">
    <property type="entry name" value="Cco2259McrB2P"/>
</dbReference>
<protein>
    <submittedName>
        <fullName evidence="1">5-methylcytosine-specific restriction related enzyme</fullName>
    </submittedName>
</protein>
<proteinExistence type="predicted"/>
<sequence>MKKQPRVFWVNQGHSYEHERDAGYISAHKRDVRGYELAHRTRVGTVAPGDIIVSYKVRVLALGRVTSQPFTVTDKSGEILRASVEYFELPEPIAIDALSEKLRQLQPAAGPLDHRGTPKMGYLWEFSAQGLATLRSANKGTWPAWAEAVCRESAPRLFKIAPGENARFWEECFAGGYICVGWDEVGDLRQYESFEDFRTAFAEKTEERGKAANHISRKANELWAMRTLKLGDLIAANKGTSEILAVGEVVEPGYEWNQERAAYRHTVRVKWDKTKARTIPKQGWWAWTTVTEATPTIRALVLGEAPSPTPVLHPLERIEKALSDRGLFFTRELVSHYLLALQTKRFVILTGISGTGKTQLALAMADAFRPTIQVARPAQTPASAVCIRVKPYMLKYRRTIIPTQLVAQLEFRSAPAEKLQIEVHYPRGVTSLSVWEDPKRKNLFQLLFRGEFATWFESSLKADDEFMLSVTSDDDGFPTRLRVSLVRPEIHARPLNNLEVIAVRPDWNDNRGLLGYFNPLTQHYVRTPFLNLLLAASAEHEQATAEGRSPHPFFAVLDEMNLARVEHYFSDFLSCIEAGEPLHLHDHPELAEGQEEPDEEDVERPLLPVPQRLRIPPNFFFTGTVNIDETTYMFSPKVLDRAFVLEFNDVNLEHYGQSSELELAASPMSLSGLMEELEMESSPGPEDWSWLAEPESGRLRRFLVDLHRLLANEHRPFGYRVANEIARYLRLVSMQTEGSSEALWTALDLALLGKVLPKLAGTQADLEHTLLTLFDFLTRDLEGKGEPANPTAWRLEAGTLIPPVAHPVVPRMPRSGAKVLRMLHRLQHHGFTSFIQ</sequence>